<evidence type="ECO:0000256" key="4">
    <source>
        <dbReference type="ARBA" id="ARBA00023212"/>
    </source>
</evidence>
<dbReference type="PROSITE" id="PS50234">
    <property type="entry name" value="VWFA"/>
    <property type="match status" value="1"/>
</dbReference>
<protein>
    <recommendedName>
        <fullName evidence="8">VWFA domain-containing protein</fullName>
    </recommendedName>
</protein>
<comment type="subcellular location">
    <subcellularLocation>
        <location evidence="1">Cytoplasm</location>
        <location evidence="1">Cytoskeleton</location>
    </subcellularLocation>
</comment>
<evidence type="ECO:0000256" key="3">
    <source>
        <dbReference type="ARBA" id="ARBA00023175"/>
    </source>
</evidence>
<sequence>MGDFQNSYDRIIRRLRELAFSQARLDAWGGLLLSFSALPIILLASMLADQALVLSQATRRIASFLAPACFLTVFGIYTIKKLLERPNLVAAAERVEAHFPQLKARLISTVQLWNRRKDSREGYSTDLIEATGQDAAEILGQLDLNTILNRTFLIRSYRILACSISAALIYSLLFPASFYYSQLRLTHPSSSYGSYISVRPGSMRLVRGFDLEVDALIWGRWPLRAHLLTEKKDTEPTKLRLERRGSGHFAGTLSEVNESFSYRVMARGVISPDYHISVLDRPAVVGLKMKYIYPAYTHLPPTVLDEGVGDISGLVGTKVILNGRSNVPLSYAAMFMDDSTVVLGSLTEENSFQISCDIKRDGTYHILIEDPDGNENEDPIHYRISAIDDEYPTVSIVEPGRDMNLPGDMILRLLISAADDFGLTRFYLVSKKGEEKKKVTIANLRGRRSEAEVSFDWDLSDAGLLPGDVVSYHVEVFDNDTYSGPKKSSSETFRVRFPTLEEIYTEVSQEQDLAAREIEGILPEQRRLREKLEELRKELAEQKSLSWEEKQSVEEVMERQKKLAEKVEEVARALDDVLERMESSFVIDQEIFTKMQRISELLSEVQTEEMRKAMENLREAMKELNPEDIKKAMSELLMNQEELNRRLERTLKILERLKQEQEMKRLAEKASEIEKQHKALSEETEKGGDTEKLAKEEEELRKELEELKKDMERLAEELKQSDTEVSEALQELSQNLEAQDVPGQMQQASQMLSGGERKSAAAKQKKIQKHLSSLSQGLKSAQSQMMASRAEEIDEAMKAAQSDLLNLSDAQEELNEMVATLESSTQSSPAVTARSQQALKEGVKKVAEKLSEAAKKSFFLTGALGRQLGAAIRNMEGSEQALESGDMRTAKNAGSSAVTAVNNAVKELMKSRKSLGSCSSAGGLSQALEKLSGMCSQQMGINKGVQSLFALTQEGGKLSLQARAQIARLAAEQRMISEQLSEIAKGLGEAEQLLGDLGALTRETEQAAKSLERTDVSRKLVERQERILSRLLDAQRSLRKRDYSPKRKAEVGQDIPWVKGPGALPPDLGGKEKMAQKDLLKALKEAYPKEYEKLIRAYFKSLAK</sequence>
<dbReference type="InterPro" id="IPR002035">
    <property type="entry name" value="VWF_A"/>
</dbReference>
<dbReference type="GO" id="GO:0051231">
    <property type="term" value="P:spindle elongation"/>
    <property type="evidence" value="ECO:0007669"/>
    <property type="project" value="TreeGrafter"/>
</dbReference>
<feature type="region of interest" description="Disordered" evidence="6">
    <location>
        <begin position="669"/>
        <end position="695"/>
    </location>
</feature>
<accession>A0A523USB7</accession>
<evidence type="ECO:0000256" key="7">
    <source>
        <dbReference type="SAM" id="Phobius"/>
    </source>
</evidence>
<feature type="coiled-coil region" evidence="5">
    <location>
        <begin position="790"/>
        <end position="827"/>
    </location>
</feature>
<comment type="caution">
    <text evidence="9">The sequence shown here is derived from an EMBL/GenBank/DDBJ whole genome shotgun (WGS) entry which is preliminary data.</text>
</comment>
<keyword evidence="4" id="KW-0206">Cytoskeleton</keyword>
<dbReference type="InterPro" id="IPR047149">
    <property type="entry name" value="KIF11-like"/>
</dbReference>
<dbReference type="GO" id="GO:0072686">
    <property type="term" value="C:mitotic spindle"/>
    <property type="evidence" value="ECO:0007669"/>
    <property type="project" value="TreeGrafter"/>
</dbReference>
<dbReference type="EMBL" id="SOJN01000093">
    <property type="protein sequence ID" value="TET45171.1"/>
    <property type="molecule type" value="Genomic_DNA"/>
</dbReference>
<feature type="compositionally biased region" description="Basic and acidic residues" evidence="6">
    <location>
        <begin position="713"/>
        <end position="722"/>
    </location>
</feature>
<organism evidence="9 10">
    <name type="scientific">candidate division TA06 bacterium</name>
    <dbReference type="NCBI Taxonomy" id="2250710"/>
    <lineage>
        <taxon>Bacteria</taxon>
        <taxon>Bacteria division TA06</taxon>
    </lineage>
</organism>
<feature type="transmembrane region" description="Helical" evidence="7">
    <location>
        <begin position="25"/>
        <end position="48"/>
    </location>
</feature>
<evidence type="ECO:0000259" key="8">
    <source>
        <dbReference type="PROSITE" id="PS50234"/>
    </source>
</evidence>
<dbReference type="PANTHER" id="PTHR47970">
    <property type="entry name" value="KINESIN-LIKE PROTEIN KIF11"/>
    <property type="match status" value="1"/>
</dbReference>
<dbReference type="PANTHER" id="PTHR47970:SF12">
    <property type="entry name" value="KINESIN FAMILY MEMBER 11"/>
    <property type="match status" value="1"/>
</dbReference>
<evidence type="ECO:0000313" key="10">
    <source>
        <dbReference type="Proteomes" id="UP000315525"/>
    </source>
</evidence>
<evidence type="ECO:0000256" key="1">
    <source>
        <dbReference type="ARBA" id="ARBA00004245"/>
    </source>
</evidence>
<proteinExistence type="predicted"/>
<evidence type="ECO:0000313" key="9">
    <source>
        <dbReference type="EMBL" id="TET45171.1"/>
    </source>
</evidence>
<dbReference type="AlphaFoldDB" id="A0A523USB7"/>
<feature type="region of interest" description="Disordered" evidence="6">
    <location>
        <begin position="713"/>
        <end position="790"/>
    </location>
</feature>
<evidence type="ECO:0000256" key="6">
    <source>
        <dbReference type="SAM" id="MobiDB-lite"/>
    </source>
</evidence>
<dbReference type="Proteomes" id="UP000315525">
    <property type="component" value="Unassembled WGS sequence"/>
</dbReference>
<keyword evidence="2" id="KW-0963">Cytoplasm</keyword>
<keyword evidence="5" id="KW-0175">Coiled coil</keyword>
<keyword evidence="7" id="KW-0472">Membrane</keyword>
<reference evidence="9 10" key="1">
    <citation type="submission" date="2019-03" db="EMBL/GenBank/DDBJ databases">
        <title>Metabolic potential of uncultured bacteria and archaea associated with petroleum seepage in deep-sea sediments.</title>
        <authorList>
            <person name="Dong X."/>
            <person name="Hubert C."/>
        </authorList>
    </citation>
    <scope>NUCLEOTIDE SEQUENCE [LARGE SCALE GENOMIC DNA]</scope>
    <source>
        <strain evidence="9">E44_bin18</strain>
    </source>
</reference>
<name>A0A523USB7_UNCT6</name>
<keyword evidence="7" id="KW-0812">Transmembrane</keyword>
<feature type="transmembrane region" description="Helical" evidence="7">
    <location>
        <begin position="60"/>
        <end position="79"/>
    </location>
</feature>
<feature type="transmembrane region" description="Helical" evidence="7">
    <location>
        <begin position="159"/>
        <end position="180"/>
    </location>
</feature>
<dbReference type="GO" id="GO:0005876">
    <property type="term" value="C:spindle microtubule"/>
    <property type="evidence" value="ECO:0007669"/>
    <property type="project" value="TreeGrafter"/>
</dbReference>
<keyword evidence="3" id="KW-0505">Motor protein</keyword>
<evidence type="ECO:0000256" key="5">
    <source>
        <dbReference type="SAM" id="Coils"/>
    </source>
</evidence>
<dbReference type="GO" id="GO:0008574">
    <property type="term" value="F:plus-end-directed microtubule motor activity"/>
    <property type="evidence" value="ECO:0007669"/>
    <property type="project" value="TreeGrafter"/>
</dbReference>
<feature type="compositionally biased region" description="Polar residues" evidence="6">
    <location>
        <begin position="770"/>
        <end position="786"/>
    </location>
</feature>
<keyword evidence="7" id="KW-1133">Transmembrane helix</keyword>
<feature type="domain" description="VWFA" evidence="8">
    <location>
        <begin position="816"/>
        <end position="1031"/>
    </location>
</feature>
<gene>
    <name evidence="9" type="ORF">E3J62_08185</name>
</gene>
<evidence type="ECO:0000256" key="2">
    <source>
        <dbReference type="ARBA" id="ARBA00022490"/>
    </source>
</evidence>